<evidence type="ECO:0000259" key="2">
    <source>
        <dbReference type="Pfam" id="PF04715"/>
    </source>
</evidence>
<dbReference type="Proteomes" id="UP000272503">
    <property type="component" value="Unassembled WGS sequence"/>
</dbReference>
<evidence type="ECO:0000259" key="1">
    <source>
        <dbReference type="Pfam" id="PF00425"/>
    </source>
</evidence>
<dbReference type="GO" id="GO:0008153">
    <property type="term" value="P:4-aminobenzoate biosynthetic process"/>
    <property type="evidence" value="ECO:0007669"/>
    <property type="project" value="TreeGrafter"/>
</dbReference>
<name>A0A3L7AB11_9MICO</name>
<dbReference type="Pfam" id="PF04715">
    <property type="entry name" value="Anth_synt_I_N"/>
    <property type="match status" value="1"/>
</dbReference>
<protein>
    <submittedName>
        <fullName evidence="3">Anthranilate synthase component I family protein</fullName>
    </submittedName>
</protein>
<reference evidence="3 4" key="1">
    <citation type="submission" date="2018-10" db="EMBL/GenBank/DDBJ databases">
        <authorList>
            <person name="Li J."/>
        </authorList>
    </citation>
    <scope>NUCLEOTIDE SEQUENCE [LARGE SCALE GENOMIC DNA]</scope>
    <source>
        <strain evidence="3 4">IF 016277</strain>
    </source>
</reference>
<gene>
    <name evidence="3" type="ORF">D9V32_04225</name>
</gene>
<dbReference type="Gene3D" id="3.60.120.10">
    <property type="entry name" value="Anthranilate synthase"/>
    <property type="match status" value="1"/>
</dbReference>
<dbReference type="EMBL" id="RCUX01000003">
    <property type="protein sequence ID" value="RLP76851.1"/>
    <property type="molecule type" value="Genomic_DNA"/>
</dbReference>
<dbReference type="InterPro" id="IPR019999">
    <property type="entry name" value="Anth_synth_I-like"/>
</dbReference>
<evidence type="ECO:0000313" key="4">
    <source>
        <dbReference type="Proteomes" id="UP000272503"/>
    </source>
</evidence>
<dbReference type="InterPro" id="IPR006805">
    <property type="entry name" value="Anth_synth_I_N"/>
</dbReference>
<evidence type="ECO:0000313" key="3">
    <source>
        <dbReference type="EMBL" id="RLP76851.1"/>
    </source>
</evidence>
<dbReference type="GO" id="GO:0046820">
    <property type="term" value="F:4-amino-4-deoxychorismate synthase activity"/>
    <property type="evidence" value="ECO:0007669"/>
    <property type="project" value="TreeGrafter"/>
</dbReference>
<comment type="caution">
    <text evidence="3">The sequence shown here is derived from an EMBL/GenBank/DDBJ whole genome shotgun (WGS) entry which is preliminary data.</text>
</comment>
<dbReference type="InterPro" id="IPR005801">
    <property type="entry name" value="ADC_synthase"/>
</dbReference>
<dbReference type="GO" id="GO:0005737">
    <property type="term" value="C:cytoplasm"/>
    <property type="evidence" value="ECO:0007669"/>
    <property type="project" value="TreeGrafter"/>
</dbReference>
<dbReference type="PANTHER" id="PTHR11236:SF18">
    <property type="entry name" value="AMINODEOXYCHORISMATE SYNTHASE"/>
    <property type="match status" value="1"/>
</dbReference>
<dbReference type="AlphaFoldDB" id="A0A3L7AB11"/>
<keyword evidence="4" id="KW-1185">Reference proteome</keyword>
<dbReference type="SUPFAM" id="SSF56322">
    <property type="entry name" value="ADC synthase"/>
    <property type="match status" value="1"/>
</dbReference>
<proteinExistence type="predicted"/>
<accession>A0A3L7AB11</accession>
<sequence length="479" mass="51088">MNLRYRARVLPEWRDPARVAEGLLAEERFGFWLDAGAGATSGPTYLGIASTVATAHRPTNSVLVHAGDAVAQTLTPDASLPDLHAVLESVLEGAAVTAADVPGFGGGWIGFLGYEYGAELVGAPAADSRPAALPDAGWMLADRLLAFDHAARTVTLIEREDLAEDPRWASPVERSVGNPLLAGLGEEPAAELPAAELPTAESSTAHWRHSAAEYRTLVERCRTLIAAGEAYQVCLTNEVTVTGEFDSLALYLRLRALSPTDRGGYLRFGDSALVSSSPETFLSVDDARVVTTRPVKGTRRRDADPERDALLAAEVVADEKERAENLMIVDLMRNDLGRVSELGSVTVSELHVVETYAQVHQLVSTVRSVLRPEVEVGDLLRVAFPAGSMTGAPKHRAMLHLAALERGPRGAYAGAFGYRDARGPLELSMIIRSILVEPGAARVGAGGGITILSDPEREYAESLLKARALLRVLGVAEPA</sequence>
<feature type="domain" description="Chorismate-utilising enzyme C-terminal" evidence="1">
    <location>
        <begin position="211"/>
        <end position="465"/>
    </location>
</feature>
<dbReference type="Pfam" id="PF00425">
    <property type="entry name" value="Chorismate_bind"/>
    <property type="match status" value="1"/>
</dbReference>
<dbReference type="GO" id="GO:0000162">
    <property type="term" value="P:L-tryptophan biosynthetic process"/>
    <property type="evidence" value="ECO:0007669"/>
    <property type="project" value="TreeGrafter"/>
</dbReference>
<dbReference type="RefSeq" id="WP_121647661.1">
    <property type="nucleotide sequence ID" value="NZ_RCUX01000003.1"/>
</dbReference>
<organism evidence="3 4">
    <name type="scientific">Mycetocola tolaasinivorans</name>
    <dbReference type="NCBI Taxonomy" id="76635"/>
    <lineage>
        <taxon>Bacteria</taxon>
        <taxon>Bacillati</taxon>
        <taxon>Actinomycetota</taxon>
        <taxon>Actinomycetes</taxon>
        <taxon>Micrococcales</taxon>
        <taxon>Microbacteriaceae</taxon>
        <taxon>Mycetocola</taxon>
    </lineage>
</organism>
<dbReference type="PRINTS" id="PR00095">
    <property type="entry name" value="ANTSNTHASEI"/>
</dbReference>
<dbReference type="PANTHER" id="PTHR11236">
    <property type="entry name" value="AMINOBENZOATE/ANTHRANILATE SYNTHASE"/>
    <property type="match status" value="1"/>
</dbReference>
<feature type="domain" description="Anthranilate synthase component I N-terminal" evidence="2">
    <location>
        <begin position="16"/>
        <end position="156"/>
    </location>
</feature>
<dbReference type="InterPro" id="IPR015890">
    <property type="entry name" value="Chorismate_C"/>
</dbReference>
<dbReference type="OrthoDB" id="3518032at2"/>